<dbReference type="RefSeq" id="WP_009252105.1">
    <property type="nucleotide sequence ID" value="NZ_BAABXS010000002.1"/>
</dbReference>
<evidence type="ECO:0000313" key="2">
    <source>
        <dbReference type="EMBL" id="ODR44333.1"/>
    </source>
</evidence>
<protein>
    <submittedName>
        <fullName evidence="3">Uncharacterized protein</fullName>
    </submittedName>
</protein>
<dbReference type="OrthoDB" id="2084654at2"/>
<dbReference type="PATRIC" id="fig|1432052.3.peg.5878"/>
<sequence>MAAKFEVYIASKKYPSIKMCETIFPIVGKIQFSEKCIVWNGWLPTKEDVLYTQDDEQIERCVLNGKVVSFDGKAGSYIIGARQYFENGVFSTELWFDTSYFPELDANISNEFCNSFCQLTKQNILGLCIVAEIKFFAMGTEMCVDYSERLDESIKKSHNVMCYWSKKASRD</sequence>
<gene>
    <name evidence="1" type="ORF">BEH84_05310</name>
    <name evidence="3" type="ORF">BEI59_06980</name>
    <name evidence="2" type="ORF">BEI63_32565</name>
</gene>
<dbReference type="EMBL" id="MCGI01000006">
    <property type="protein sequence ID" value="ODM07987.1"/>
    <property type="molecule type" value="Genomic_DNA"/>
</dbReference>
<dbReference type="GeneID" id="29726711"/>
<evidence type="ECO:0000313" key="1">
    <source>
        <dbReference type="EMBL" id="ODM07987.1"/>
    </source>
</evidence>
<accession>A0A1E3UMM0</accession>
<dbReference type="Proteomes" id="UP000094271">
    <property type="component" value="Unassembled WGS sequence"/>
</dbReference>
<dbReference type="EMBL" id="MEHD01000056">
    <property type="protein sequence ID" value="ODR44333.1"/>
    <property type="molecule type" value="Genomic_DNA"/>
</dbReference>
<keyword evidence="5" id="KW-1185">Reference proteome</keyword>
<organism evidence="3 4">
    <name type="scientific">Eisenbergiella tayi</name>
    <dbReference type="NCBI Taxonomy" id="1432052"/>
    <lineage>
        <taxon>Bacteria</taxon>
        <taxon>Bacillati</taxon>
        <taxon>Bacillota</taxon>
        <taxon>Clostridia</taxon>
        <taxon>Lachnospirales</taxon>
        <taxon>Lachnospiraceae</taxon>
        <taxon>Eisenbergiella</taxon>
    </lineage>
</organism>
<dbReference type="Proteomes" id="UP000094869">
    <property type="component" value="Unassembled WGS sequence"/>
</dbReference>
<reference evidence="3 4" key="3">
    <citation type="submission" date="2016-08" db="EMBL/GenBank/DDBJ databases">
        <authorList>
            <person name="Seilhamer J.J."/>
        </authorList>
    </citation>
    <scope>NUCLEOTIDE SEQUENCE [LARGE SCALE GENOMIC DNA]</scope>
    <source>
        <strain evidence="3 4">NML150140-1</strain>
    </source>
</reference>
<evidence type="ECO:0000313" key="5">
    <source>
        <dbReference type="Proteomes" id="UP000094869"/>
    </source>
</evidence>
<dbReference type="Proteomes" id="UP000095003">
    <property type="component" value="Unassembled WGS sequence"/>
</dbReference>
<comment type="caution">
    <text evidence="3">The sequence shown here is derived from an EMBL/GenBank/DDBJ whole genome shotgun (WGS) entry which is preliminary data.</text>
</comment>
<name>A0A1E3UMM0_9FIRM</name>
<evidence type="ECO:0000313" key="4">
    <source>
        <dbReference type="Proteomes" id="UP000094271"/>
    </source>
</evidence>
<evidence type="ECO:0000313" key="3">
    <source>
        <dbReference type="EMBL" id="ODR53437.1"/>
    </source>
</evidence>
<dbReference type="EMBL" id="MEHA01000004">
    <property type="protein sequence ID" value="ODR53437.1"/>
    <property type="molecule type" value="Genomic_DNA"/>
</dbReference>
<reference evidence="1 6" key="1">
    <citation type="submission" date="2016-07" db="EMBL/GenBank/DDBJ databases">
        <title>Characterization of isolates of Eisenbergiella tayi derived from blood cultures, using whole genome sequencing.</title>
        <authorList>
            <person name="Burdz T."/>
            <person name="Wiebe D."/>
            <person name="Huynh C."/>
            <person name="Bernard K."/>
        </authorList>
    </citation>
    <scope>NUCLEOTIDE SEQUENCE [LARGE SCALE GENOMIC DNA]</scope>
    <source>
        <strain evidence="1 6">NML 120489</strain>
    </source>
</reference>
<dbReference type="AlphaFoldDB" id="A0A1E3UMM0"/>
<reference evidence="2 5" key="2">
    <citation type="submission" date="2016-08" db="EMBL/GenBank/DDBJ databases">
        <title>Characterization of Isolates of Eisenbergiella tayi Derived from Blood Cultures, Using Whole Genome Sequencing.</title>
        <authorList>
            <person name="Bernier A.-M."/>
            <person name="Burdz T."/>
            <person name="Wiebe D."/>
            <person name="Bernard K."/>
        </authorList>
    </citation>
    <scope>NUCLEOTIDE SEQUENCE [LARGE SCALE GENOMIC DNA]</scope>
    <source>
        <strain evidence="2 5">NML120146</strain>
    </source>
</reference>
<proteinExistence type="predicted"/>
<evidence type="ECO:0000313" key="6">
    <source>
        <dbReference type="Proteomes" id="UP000095003"/>
    </source>
</evidence>